<comment type="caution">
    <text evidence="7">The sequence shown here is derived from an EMBL/GenBank/DDBJ whole genome shotgun (WGS) entry which is preliminary data.</text>
</comment>
<dbReference type="PANTHER" id="PTHR11042">
    <property type="entry name" value="EUKARYOTIC TRANSLATION INITIATION FACTOR 2-ALPHA KINASE EIF2-ALPHA KINASE -RELATED"/>
    <property type="match status" value="1"/>
</dbReference>
<dbReference type="RefSeq" id="WP_076218596.1">
    <property type="nucleotide sequence ID" value="NZ_MPVP01000047.1"/>
</dbReference>
<dbReference type="PROSITE" id="PS00108">
    <property type="entry name" value="PROTEIN_KINASE_ST"/>
    <property type="match status" value="1"/>
</dbReference>
<keyword evidence="2" id="KW-0547">Nucleotide-binding</keyword>
<dbReference type="InterPro" id="IPR000719">
    <property type="entry name" value="Prot_kinase_dom"/>
</dbReference>
<name>A0ABX3GQH8_9BACL</name>
<accession>A0ABX3GQH8</accession>
<evidence type="ECO:0000256" key="4">
    <source>
        <dbReference type="ARBA" id="ARBA00022840"/>
    </source>
</evidence>
<feature type="domain" description="Protein kinase" evidence="6">
    <location>
        <begin position="5"/>
        <end position="317"/>
    </location>
</feature>
<keyword evidence="8" id="KW-1185">Reference proteome</keyword>
<dbReference type="EMBL" id="MPVP01000047">
    <property type="protein sequence ID" value="OMD34808.1"/>
    <property type="molecule type" value="Genomic_DNA"/>
</dbReference>
<dbReference type="SMART" id="SM00220">
    <property type="entry name" value="S_TKc"/>
    <property type="match status" value="1"/>
</dbReference>
<evidence type="ECO:0000256" key="1">
    <source>
        <dbReference type="ARBA" id="ARBA00022679"/>
    </source>
</evidence>
<dbReference type="Pfam" id="PF00069">
    <property type="entry name" value="Pkinase"/>
    <property type="match status" value="1"/>
</dbReference>
<dbReference type="InterPro" id="IPR008271">
    <property type="entry name" value="Ser/Thr_kinase_AS"/>
</dbReference>
<dbReference type="Gene3D" id="3.30.200.20">
    <property type="entry name" value="Phosphorylase Kinase, domain 1"/>
    <property type="match status" value="1"/>
</dbReference>
<evidence type="ECO:0000256" key="2">
    <source>
        <dbReference type="ARBA" id="ARBA00022741"/>
    </source>
</evidence>
<dbReference type="PROSITE" id="PS50011">
    <property type="entry name" value="PROTEIN_KINASE_DOM"/>
    <property type="match status" value="1"/>
</dbReference>
<evidence type="ECO:0000256" key="5">
    <source>
        <dbReference type="ARBA" id="ARBA00037982"/>
    </source>
</evidence>
<dbReference type="SUPFAM" id="SSF56112">
    <property type="entry name" value="Protein kinase-like (PK-like)"/>
    <property type="match status" value="1"/>
</dbReference>
<evidence type="ECO:0000259" key="6">
    <source>
        <dbReference type="PROSITE" id="PS50011"/>
    </source>
</evidence>
<protein>
    <recommendedName>
        <fullName evidence="6">Protein kinase domain-containing protein</fullName>
    </recommendedName>
</protein>
<evidence type="ECO:0000313" key="8">
    <source>
        <dbReference type="Proteomes" id="UP000187158"/>
    </source>
</evidence>
<proteinExistence type="inferred from homology"/>
<dbReference type="InterPro" id="IPR050339">
    <property type="entry name" value="CC_SR_Kinase"/>
</dbReference>
<sequence>MAIWSTDERIGEPGGFGEVYKSRRQTMKGVYDEEVFAKKKLVDLSESAVKRFQREVRISKRLNHPRVVKVIASHLSDEPFFYIMPCYKMSMYKMLPKIKGNVKRINIIINGILDGVEYLHSEGVYHRDLKPANILLNTDEDLVISDFGLGVQVNSETRNLTRTNMGMGTDFFTAPEQWNDAKNVDQRADIYSLGCIIFLCFSNNDNDRYIQLENVPPSMAYVIRKSTHHNRDERFETIESLRKSFNAAIRSLQNKEAKNSFESIIDSIKSDEISSDFMDRVADSFMENIEDADNIHEAIMSFSEEQFQKLYKRHPQILLKALEVFEKITAGTGWPYGYTDTIGKQCRILFYATEDYDIRAIMIYVIARVAYTHNRFYVKGIAQEIIKGIEDEMEASVVSDHLSKKRFDLDYIGLTKWEVVEPLKNLF</sequence>
<dbReference type="Proteomes" id="UP000187158">
    <property type="component" value="Unassembled WGS sequence"/>
</dbReference>
<dbReference type="InterPro" id="IPR011009">
    <property type="entry name" value="Kinase-like_dom_sf"/>
</dbReference>
<evidence type="ECO:0000313" key="7">
    <source>
        <dbReference type="EMBL" id="OMD34808.1"/>
    </source>
</evidence>
<keyword evidence="3" id="KW-0418">Kinase</keyword>
<organism evidence="7 8">
    <name type="scientific">Paenibacillus odorifer</name>
    <dbReference type="NCBI Taxonomy" id="189426"/>
    <lineage>
        <taxon>Bacteria</taxon>
        <taxon>Bacillati</taxon>
        <taxon>Bacillota</taxon>
        <taxon>Bacilli</taxon>
        <taxon>Bacillales</taxon>
        <taxon>Paenibacillaceae</taxon>
        <taxon>Paenibacillus</taxon>
    </lineage>
</organism>
<reference evidence="7 8" key="1">
    <citation type="submission" date="2016-11" db="EMBL/GenBank/DDBJ databases">
        <title>Paenibacillus species isolates.</title>
        <authorList>
            <person name="Beno S.M."/>
        </authorList>
    </citation>
    <scope>NUCLEOTIDE SEQUENCE [LARGE SCALE GENOMIC DNA]</scope>
    <source>
        <strain evidence="7 8">FSL H7-0433</strain>
    </source>
</reference>
<keyword evidence="1" id="KW-0808">Transferase</keyword>
<evidence type="ECO:0000256" key="3">
    <source>
        <dbReference type="ARBA" id="ARBA00022777"/>
    </source>
</evidence>
<gene>
    <name evidence="7" type="ORF">BSO21_10335</name>
</gene>
<comment type="similarity">
    <text evidence="5">Belongs to the protein kinase superfamily. Ser/Thr protein kinase family. GCN2 subfamily.</text>
</comment>
<dbReference type="CDD" id="cd14014">
    <property type="entry name" value="STKc_PknB_like"/>
    <property type="match status" value="1"/>
</dbReference>
<dbReference type="Gene3D" id="1.10.510.10">
    <property type="entry name" value="Transferase(Phosphotransferase) domain 1"/>
    <property type="match status" value="1"/>
</dbReference>
<keyword evidence="4" id="KW-0067">ATP-binding</keyword>